<evidence type="ECO:0000256" key="2">
    <source>
        <dbReference type="ARBA" id="ARBA00009347"/>
    </source>
</evidence>
<evidence type="ECO:0000256" key="6">
    <source>
        <dbReference type="ARBA" id="ARBA00023002"/>
    </source>
</evidence>
<dbReference type="SUPFAM" id="SSF47203">
    <property type="entry name" value="Acyl-CoA dehydrogenase C-terminal domain-like"/>
    <property type="match status" value="1"/>
</dbReference>
<dbReference type="InterPro" id="IPR046373">
    <property type="entry name" value="Acyl-CoA_Oxase/DH_mid-dom_sf"/>
</dbReference>
<keyword evidence="4 7" id="KW-0285">Flavoprotein</keyword>
<dbReference type="AlphaFoldDB" id="A0AAU7JZB7"/>
<keyword evidence="6 7" id="KW-0560">Oxidoreductase</keyword>
<dbReference type="InterPro" id="IPR006091">
    <property type="entry name" value="Acyl-CoA_Oxase/DH_mid-dom"/>
</dbReference>
<dbReference type="SUPFAM" id="SSF56645">
    <property type="entry name" value="Acyl-CoA dehydrogenase NM domain-like"/>
    <property type="match status" value="1"/>
</dbReference>
<evidence type="ECO:0000259" key="9">
    <source>
        <dbReference type="Pfam" id="PF02770"/>
    </source>
</evidence>
<evidence type="ECO:0000256" key="4">
    <source>
        <dbReference type="ARBA" id="ARBA00022630"/>
    </source>
</evidence>
<dbReference type="PANTHER" id="PTHR48083">
    <property type="entry name" value="MEDIUM-CHAIN SPECIFIC ACYL-COA DEHYDROGENASE, MITOCHONDRIAL-RELATED"/>
    <property type="match status" value="1"/>
</dbReference>
<dbReference type="RefSeq" id="WP_406833018.1">
    <property type="nucleotide sequence ID" value="NZ_CP157483.1"/>
</dbReference>
<evidence type="ECO:0000259" key="8">
    <source>
        <dbReference type="Pfam" id="PF00441"/>
    </source>
</evidence>
<evidence type="ECO:0000256" key="1">
    <source>
        <dbReference type="ARBA" id="ARBA00001974"/>
    </source>
</evidence>
<feature type="domain" description="Acyl-CoA dehydrogenase/oxidase N-terminal" evidence="10">
    <location>
        <begin position="12"/>
        <end position="124"/>
    </location>
</feature>
<feature type="domain" description="Acyl-CoA oxidase/dehydrogenase middle" evidence="9">
    <location>
        <begin position="128"/>
        <end position="225"/>
    </location>
</feature>
<comment type="similarity">
    <text evidence="2 7">Belongs to the acyl-CoA dehydrogenase family.</text>
</comment>
<dbReference type="Pfam" id="PF02770">
    <property type="entry name" value="Acyl-CoA_dh_M"/>
    <property type="match status" value="1"/>
</dbReference>
<dbReference type="Gene3D" id="1.10.540.10">
    <property type="entry name" value="Acyl-CoA dehydrogenase/oxidase, N-terminal domain"/>
    <property type="match status" value="1"/>
</dbReference>
<evidence type="ECO:0000256" key="5">
    <source>
        <dbReference type="ARBA" id="ARBA00022827"/>
    </source>
</evidence>
<dbReference type="CDD" id="cd00567">
    <property type="entry name" value="ACAD"/>
    <property type="match status" value="1"/>
</dbReference>
<sequence length="401" mass="43153">MAFDFSMSPAVEQQRRRVEEFVATEVVPLEQQVFAEGMTDALRVELQAKAKAAGVFAPQAPKEFGGGGFRFDESAVLLEEAGYSLLGPLALNCAAPDEGNIHLLHMTGSTMQKEKYLEPLVAGEVRSCFSMTEPPPGAGSDPSALKTRARRTQGGWLLNGDKWLITGADGAAFSIVMALNEGDDAPDGATMFLVDADNPGFVVGEHLNTIDATGVGGHCRVALRDCFVPDDHVLGEVGKGFQSAQVRLAPARLTHCMRWLGAARRAQDIAVERAVGRELFGTTLSDLGMAQALIAENEIDLDAARSMIWHASWAIAEGQRSSEQSSRTKVFASEAACRVVDRSVQLAGGMGTSEELVLGRIYRDIRSFRIYDGATEVHKMSIAKRAARRAAARTAGREDRA</sequence>
<dbReference type="InterPro" id="IPR009100">
    <property type="entry name" value="AcylCoA_DH/oxidase_NM_dom_sf"/>
</dbReference>
<dbReference type="InterPro" id="IPR036250">
    <property type="entry name" value="AcylCo_DH-like_C"/>
</dbReference>
<dbReference type="InterPro" id="IPR050741">
    <property type="entry name" value="Acyl-CoA_dehydrogenase"/>
</dbReference>
<dbReference type="GO" id="GO:0003995">
    <property type="term" value="F:acyl-CoA dehydrogenase activity"/>
    <property type="evidence" value="ECO:0007669"/>
    <property type="project" value="TreeGrafter"/>
</dbReference>
<organism evidence="11">
    <name type="scientific">Pedococcus sp. KACC 23699</name>
    <dbReference type="NCBI Taxonomy" id="3149228"/>
    <lineage>
        <taxon>Bacteria</taxon>
        <taxon>Bacillati</taxon>
        <taxon>Actinomycetota</taxon>
        <taxon>Actinomycetes</taxon>
        <taxon>Micrococcales</taxon>
        <taxon>Intrasporangiaceae</taxon>
        <taxon>Pedococcus</taxon>
    </lineage>
</organism>
<evidence type="ECO:0000313" key="11">
    <source>
        <dbReference type="EMBL" id="XBO45516.1"/>
    </source>
</evidence>
<dbReference type="InterPro" id="IPR013786">
    <property type="entry name" value="AcylCoA_DH/ox_N"/>
</dbReference>
<dbReference type="GO" id="GO:0033539">
    <property type="term" value="P:fatty acid beta-oxidation using acyl-CoA dehydrogenase"/>
    <property type="evidence" value="ECO:0007669"/>
    <property type="project" value="TreeGrafter"/>
</dbReference>
<comment type="cofactor">
    <cofactor evidence="1 7">
        <name>FAD</name>
        <dbReference type="ChEBI" id="CHEBI:57692"/>
    </cofactor>
</comment>
<gene>
    <name evidence="11" type="ORF">ABEG17_09345</name>
</gene>
<dbReference type="Gene3D" id="1.20.140.10">
    <property type="entry name" value="Butyryl-CoA Dehydrogenase, subunit A, domain 3"/>
    <property type="match status" value="1"/>
</dbReference>
<dbReference type="GO" id="GO:0050660">
    <property type="term" value="F:flavin adenine dinucleotide binding"/>
    <property type="evidence" value="ECO:0007669"/>
    <property type="project" value="InterPro"/>
</dbReference>
<keyword evidence="5 7" id="KW-0274">FAD</keyword>
<dbReference type="Gene3D" id="2.40.110.10">
    <property type="entry name" value="Butyryl-CoA Dehydrogenase, subunit A, domain 2"/>
    <property type="match status" value="1"/>
</dbReference>
<dbReference type="EMBL" id="CP157483">
    <property type="protein sequence ID" value="XBO45516.1"/>
    <property type="molecule type" value="Genomic_DNA"/>
</dbReference>
<evidence type="ECO:0000259" key="10">
    <source>
        <dbReference type="Pfam" id="PF02771"/>
    </source>
</evidence>
<dbReference type="Pfam" id="PF02771">
    <property type="entry name" value="Acyl-CoA_dh_N"/>
    <property type="match status" value="1"/>
</dbReference>
<name>A0AAU7JZB7_9MICO</name>
<accession>A0AAU7JZB7</accession>
<dbReference type="InterPro" id="IPR037069">
    <property type="entry name" value="AcylCoA_DH/ox_N_sf"/>
</dbReference>
<dbReference type="GO" id="GO:0005737">
    <property type="term" value="C:cytoplasm"/>
    <property type="evidence" value="ECO:0007669"/>
    <property type="project" value="TreeGrafter"/>
</dbReference>
<evidence type="ECO:0000256" key="7">
    <source>
        <dbReference type="RuleBase" id="RU362125"/>
    </source>
</evidence>
<evidence type="ECO:0000256" key="3">
    <source>
        <dbReference type="ARBA" id="ARBA00011738"/>
    </source>
</evidence>
<dbReference type="InterPro" id="IPR009075">
    <property type="entry name" value="AcylCo_DH/oxidase_C"/>
</dbReference>
<reference evidence="11" key="1">
    <citation type="submission" date="2024-05" db="EMBL/GenBank/DDBJ databases">
        <authorList>
            <person name="Kim S."/>
            <person name="Heo J."/>
            <person name="Choi H."/>
            <person name="Choi Y."/>
            <person name="Kwon S.-W."/>
            <person name="Kim Y."/>
        </authorList>
    </citation>
    <scope>NUCLEOTIDE SEQUENCE</scope>
    <source>
        <strain evidence="11">KACC 23699</strain>
    </source>
</reference>
<dbReference type="PANTHER" id="PTHR48083:SF13">
    <property type="entry name" value="ACYL-COA DEHYDROGENASE FAMILY MEMBER 11"/>
    <property type="match status" value="1"/>
</dbReference>
<dbReference type="EC" id="1.-.-.-" evidence="11"/>
<dbReference type="Pfam" id="PF00441">
    <property type="entry name" value="Acyl-CoA_dh_1"/>
    <property type="match status" value="1"/>
</dbReference>
<feature type="domain" description="Acyl-CoA dehydrogenase/oxidase C-terminal" evidence="8">
    <location>
        <begin position="238"/>
        <end position="386"/>
    </location>
</feature>
<proteinExistence type="inferred from homology"/>
<protein>
    <submittedName>
        <fullName evidence="11">Acyl-CoA dehydrogenase family protein</fullName>
        <ecNumber evidence="11">1.-.-.-</ecNumber>
    </submittedName>
</protein>
<comment type="subunit">
    <text evidence="3">Homodimer.</text>
</comment>